<dbReference type="InterPro" id="IPR046342">
    <property type="entry name" value="CBS_dom_sf"/>
</dbReference>
<feature type="transmembrane region" description="Helical" evidence="14">
    <location>
        <begin position="12"/>
        <end position="32"/>
    </location>
</feature>
<keyword evidence="11 14" id="KW-0482">Metalloprotease</keyword>
<proteinExistence type="inferred from homology"/>
<evidence type="ECO:0000256" key="13">
    <source>
        <dbReference type="ARBA" id="ARBA00023136"/>
    </source>
</evidence>
<dbReference type="PIRSF" id="PIRSF006404">
    <property type="entry name" value="UCP006404_Pept_M50_CBS"/>
    <property type="match status" value="1"/>
</dbReference>
<keyword evidence="10 14" id="KW-1133">Transmembrane helix</keyword>
<keyword evidence="5 14" id="KW-0812">Transmembrane</keyword>
<evidence type="ECO:0000256" key="6">
    <source>
        <dbReference type="ARBA" id="ARBA00022723"/>
    </source>
</evidence>
<keyword evidence="8 14" id="KW-0378">Hydrolase</keyword>
<keyword evidence="4 14" id="KW-0645">Protease</keyword>
<dbReference type="RefSeq" id="WP_115170704.1">
    <property type="nucleotide sequence ID" value="NZ_JBHVHB010000015.1"/>
</dbReference>
<organism evidence="19 20">
    <name type="scientific">Sphingobacterium spiritivorum</name>
    <name type="common">Flavobacterium spiritivorum</name>
    <dbReference type="NCBI Taxonomy" id="258"/>
    <lineage>
        <taxon>Bacteria</taxon>
        <taxon>Pseudomonadati</taxon>
        <taxon>Bacteroidota</taxon>
        <taxon>Sphingobacteriia</taxon>
        <taxon>Sphingobacteriales</taxon>
        <taxon>Sphingobacteriaceae</taxon>
        <taxon>Sphingobacterium</taxon>
    </lineage>
</organism>
<dbReference type="InterPro" id="IPR000644">
    <property type="entry name" value="CBS_dom"/>
</dbReference>
<keyword evidence="3 14" id="KW-1003">Cell membrane</keyword>
<keyword evidence="6 14" id="KW-0479">Metal-binding</keyword>
<keyword evidence="13 14" id="KW-0472">Membrane</keyword>
<feature type="binding site" evidence="16">
    <location>
        <position position="65"/>
    </location>
    <ligand>
        <name>Zn(2+)</name>
        <dbReference type="ChEBI" id="CHEBI:29105"/>
        <note>catalytic</note>
    </ligand>
</feature>
<evidence type="ECO:0000256" key="5">
    <source>
        <dbReference type="ARBA" id="ARBA00022692"/>
    </source>
</evidence>
<evidence type="ECO:0000256" key="14">
    <source>
        <dbReference type="PIRNR" id="PIRNR006404"/>
    </source>
</evidence>
<dbReference type="AlphaFoldDB" id="A0A380CIB3"/>
<evidence type="ECO:0000256" key="7">
    <source>
        <dbReference type="ARBA" id="ARBA00022737"/>
    </source>
</evidence>
<dbReference type="GO" id="GO:0006508">
    <property type="term" value="P:proteolysis"/>
    <property type="evidence" value="ECO:0007669"/>
    <property type="project" value="UniProtKB-KW"/>
</dbReference>
<evidence type="ECO:0000256" key="2">
    <source>
        <dbReference type="ARBA" id="ARBA00007931"/>
    </source>
</evidence>
<dbReference type="Pfam" id="PF02163">
    <property type="entry name" value="Peptidase_M50"/>
    <property type="match status" value="2"/>
</dbReference>
<evidence type="ECO:0000256" key="8">
    <source>
        <dbReference type="ARBA" id="ARBA00022801"/>
    </source>
</evidence>
<feature type="binding site" evidence="16">
    <location>
        <position position="61"/>
    </location>
    <ligand>
        <name>Zn(2+)</name>
        <dbReference type="ChEBI" id="CHEBI:29105"/>
        <note>catalytic</note>
    </ligand>
</feature>
<gene>
    <name evidence="19" type="primary">spoIVFB</name>
    <name evidence="19" type="ORF">NCTC11388_03029</name>
</gene>
<keyword evidence="9 14" id="KW-0862">Zinc</keyword>
<comment type="subcellular location">
    <subcellularLocation>
        <location evidence="1 14">Cell membrane</location>
        <topology evidence="1 14">Multi-pass membrane protein</topology>
    </subcellularLocation>
</comment>
<evidence type="ECO:0000256" key="12">
    <source>
        <dbReference type="ARBA" id="ARBA00023122"/>
    </source>
</evidence>
<dbReference type="CDD" id="cd06164">
    <property type="entry name" value="S2P-M50_SpoIVFB_CBS"/>
    <property type="match status" value="1"/>
</dbReference>
<dbReference type="SMART" id="SM00116">
    <property type="entry name" value="CBS"/>
    <property type="match status" value="2"/>
</dbReference>
<comment type="cofactor">
    <cofactor evidence="14 16">
        <name>Zn(2+)</name>
        <dbReference type="ChEBI" id="CHEBI:29105"/>
    </cofactor>
    <text evidence="14 16">Binds 1 zinc ion per subunit.</text>
</comment>
<dbReference type="PROSITE" id="PS51371">
    <property type="entry name" value="CBS"/>
    <property type="match status" value="2"/>
</dbReference>
<evidence type="ECO:0000256" key="4">
    <source>
        <dbReference type="ARBA" id="ARBA00022670"/>
    </source>
</evidence>
<feature type="active site" evidence="15">
    <location>
        <position position="62"/>
    </location>
</feature>
<evidence type="ECO:0000256" key="9">
    <source>
        <dbReference type="ARBA" id="ARBA00022833"/>
    </source>
</evidence>
<accession>A0A380CIB3</accession>
<feature type="domain" description="CBS" evidence="18">
    <location>
        <begin position="307"/>
        <end position="362"/>
    </location>
</feature>
<feature type="transmembrane region" description="Helical" evidence="14">
    <location>
        <begin position="44"/>
        <end position="63"/>
    </location>
</feature>
<keyword evidence="7" id="KW-0677">Repeat</keyword>
<dbReference type="Pfam" id="PF00571">
    <property type="entry name" value="CBS"/>
    <property type="match status" value="2"/>
</dbReference>
<feature type="transmembrane region" description="Helical" evidence="14">
    <location>
        <begin position="144"/>
        <end position="165"/>
    </location>
</feature>
<dbReference type="GO" id="GO:0008237">
    <property type="term" value="F:metallopeptidase activity"/>
    <property type="evidence" value="ECO:0007669"/>
    <property type="project" value="UniProtKB-UniRule"/>
</dbReference>
<evidence type="ECO:0000259" key="18">
    <source>
        <dbReference type="PROSITE" id="PS51371"/>
    </source>
</evidence>
<evidence type="ECO:0000256" key="1">
    <source>
        <dbReference type="ARBA" id="ARBA00004651"/>
    </source>
</evidence>
<feature type="transmembrane region" description="Helical" evidence="14">
    <location>
        <begin position="101"/>
        <end position="124"/>
    </location>
</feature>
<feature type="transmembrane region" description="Helical" evidence="14">
    <location>
        <begin position="196"/>
        <end position="221"/>
    </location>
</feature>
<dbReference type="GO" id="GO:0005886">
    <property type="term" value="C:plasma membrane"/>
    <property type="evidence" value="ECO:0007669"/>
    <property type="project" value="UniProtKB-SubCell"/>
</dbReference>
<dbReference type="PANTHER" id="PTHR39188:SF3">
    <property type="entry name" value="STAGE IV SPORULATION PROTEIN FB"/>
    <property type="match status" value="1"/>
</dbReference>
<keyword evidence="12 17" id="KW-0129">CBS domain</keyword>
<evidence type="ECO:0000256" key="11">
    <source>
        <dbReference type="ARBA" id="ARBA00023049"/>
    </source>
</evidence>
<dbReference type="SUPFAM" id="SSF54631">
    <property type="entry name" value="CBS-domain pair"/>
    <property type="match status" value="1"/>
</dbReference>
<feature type="domain" description="CBS" evidence="18">
    <location>
        <begin position="245"/>
        <end position="301"/>
    </location>
</feature>
<dbReference type="GO" id="GO:0046872">
    <property type="term" value="F:metal ion binding"/>
    <property type="evidence" value="ECO:0007669"/>
    <property type="project" value="UniProtKB-UniRule"/>
</dbReference>
<evidence type="ECO:0000256" key="16">
    <source>
        <dbReference type="PIRSR" id="PIRSR006404-2"/>
    </source>
</evidence>
<reference evidence="19 20" key="1">
    <citation type="submission" date="2018-06" db="EMBL/GenBank/DDBJ databases">
        <authorList>
            <consortium name="Pathogen Informatics"/>
            <person name="Doyle S."/>
        </authorList>
    </citation>
    <scope>NUCLEOTIDE SEQUENCE [LARGE SCALE GENOMIC DNA]</scope>
    <source>
        <strain evidence="19 20">NCTC11388</strain>
    </source>
</reference>
<evidence type="ECO:0000256" key="3">
    <source>
        <dbReference type="ARBA" id="ARBA00022475"/>
    </source>
</evidence>
<dbReference type="Gene3D" id="3.10.580.10">
    <property type="entry name" value="CBS-domain"/>
    <property type="match status" value="1"/>
</dbReference>
<name>A0A380CIB3_SPHSI</name>
<feature type="binding site" evidence="16">
    <location>
        <position position="168"/>
    </location>
    <ligand>
        <name>Zn(2+)</name>
        <dbReference type="ChEBI" id="CHEBI:29105"/>
        <note>catalytic</note>
    </ligand>
</feature>
<dbReference type="Proteomes" id="UP000254893">
    <property type="component" value="Unassembled WGS sequence"/>
</dbReference>
<dbReference type="InterPro" id="IPR008915">
    <property type="entry name" value="Peptidase_M50"/>
</dbReference>
<dbReference type="InterPro" id="IPR016483">
    <property type="entry name" value="UCP006404_Pept_M50_CBS"/>
</dbReference>
<evidence type="ECO:0000256" key="10">
    <source>
        <dbReference type="ARBA" id="ARBA00022989"/>
    </source>
</evidence>
<comment type="similarity">
    <text evidence="2 14">Belongs to the peptidase M50B family.</text>
</comment>
<dbReference type="PANTHER" id="PTHR39188">
    <property type="entry name" value="MEMBRANE-ASSOCIATED ZINC METALLOPROTEASE M50B"/>
    <property type="match status" value="1"/>
</dbReference>
<sequence>MKKKWALYLGNILGIKVFIHWTFVILLAWVFLMHTQMGHGFSEAIWGVVFILALFVCVIFHEFGHALTAKRYNIQTKDVTVYPIGGVATLESMPRKPKQELMVAFAGPAVNIVIAAGLWIYMQLSATMPDWTVLKNVDHMQTESFVFNLFVANIILAVFNLIPAFPMDGGRVLRALLAFKMDRSKATRIAAEVGQFLAILLVFLGFFFNFWLVFIGLFIYLGASSEATYEATHSILEGYDVRKVLMTRFTTLLPNDSLEKAVQILLDGKEQDFLVATDGKVQGVLSRKELIQGLSAFGKSSPVRNSMRTDFTILSPEMSLQDVFSNMTTKGYKVYPVQDKGVLVGMVDKENISELILVQQALSGKKS</sequence>
<evidence type="ECO:0000313" key="20">
    <source>
        <dbReference type="Proteomes" id="UP000254893"/>
    </source>
</evidence>
<dbReference type="EMBL" id="UGYW01000002">
    <property type="protein sequence ID" value="SUJ20554.1"/>
    <property type="molecule type" value="Genomic_DNA"/>
</dbReference>
<evidence type="ECO:0000256" key="15">
    <source>
        <dbReference type="PIRSR" id="PIRSR006404-1"/>
    </source>
</evidence>
<evidence type="ECO:0000313" key="19">
    <source>
        <dbReference type="EMBL" id="SUJ20554.1"/>
    </source>
</evidence>
<protein>
    <recommendedName>
        <fullName evidence="14">Zinc metalloprotease</fullName>
    </recommendedName>
</protein>
<evidence type="ECO:0000256" key="17">
    <source>
        <dbReference type="PROSITE-ProRule" id="PRU00703"/>
    </source>
</evidence>